<dbReference type="STRING" id="1129793.GPLA_0523"/>
<dbReference type="Pfam" id="PF03283">
    <property type="entry name" value="PAE"/>
    <property type="match status" value="1"/>
</dbReference>
<dbReference type="PANTHER" id="PTHR21562">
    <property type="entry name" value="NOTUM-RELATED"/>
    <property type="match status" value="1"/>
</dbReference>
<dbReference type="GO" id="GO:0016787">
    <property type="term" value="F:hydrolase activity"/>
    <property type="evidence" value="ECO:0007669"/>
    <property type="project" value="InterPro"/>
</dbReference>
<reference evidence="3" key="1">
    <citation type="journal article" date="2014" name="Environ. Microbiol.">
        <title>Comparative genomics of the marine bacterial genus Glaciecola reveals the high degree of genomic diversity and genomic characteristic for cold adaptation.</title>
        <authorList>
            <person name="Qin Q.L."/>
            <person name="Xie B.B."/>
            <person name="Yu Y."/>
            <person name="Shu Y.L."/>
            <person name="Rong J.C."/>
            <person name="Zhang Y.J."/>
            <person name="Zhao D.L."/>
            <person name="Chen X.L."/>
            <person name="Zhang X.Y."/>
            <person name="Chen B."/>
            <person name="Zhou B.C."/>
            <person name="Zhang Y.Z."/>
        </authorList>
    </citation>
    <scope>NUCLEOTIDE SEQUENCE [LARGE SCALE GENOMIC DNA]</scope>
    <source>
        <strain evidence="3">LMG 21857</strain>
    </source>
</reference>
<name>K7A7K0_9ALTE</name>
<dbReference type="ESTHER" id="9alte-k7a7k0">
    <property type="family name" value="Pectinacetylesterase-Notum"/>
</dbReference>
<dbReference type="InterPro" id="IPR004963">
    <property type="entry name" value="PAE/NOTUM"/>
</dbReference>
<dbReference type="EMBL" id="BAER01000017">
    <property type="protein sequence ID" value="GAC31440.1"/>
    <property type="molecule type" value="Genomic_DNA"/>
</dbReference>
<sequence length="427" mass="46872">MKIKYLFCTVLLIGSLPLMAKPKDDKDGGWQTIPVASQIDIIDDEGTPKTINPACAFDTVPSPVDGTPLDNAFRFYFKEGKSKNVLVFFNGGGSCWNDATCVASLALANVPGNRPTYNPSVLIENSPVGAGGVFDDDNKENPFKDWSKVFIPYCTGDIHVGSNEALYHDVDGLITGVPGAPITVKHRGFDNFMAVREWMKSQFVGNKDKVKKVLVTGSSAGGYGATLNFPYVQTAFPNANVSVLADASAGVVTEGFVNDVFALDNNWKLEESLPPIFNGALGTFTGQGLNVELFQRLTDAYPNNHFAQYSTAQDFVQVLFLKVMDQVDQGNMNPFSWAIGPEDYLYFAEWNARMTASFDYLSSTTDNYQYYIGAGSVHTILTDAFATPEMPHPFYDEVSAQGVKFSDWLARFANAKKFQDKSVAYEE</sequence>
<gene>
    <name evidence="2" type="ORF">GPLA_0523</name>
</gene>
<dbReference type="RefSeq" id="WP_007103246.1">
    <property type="nucleotide sequence ID" value="NZ_BAER01000017.1"/>
</dbReference>
<dbReference type="SUPFAM" id="SSF53474">
    <property type="entry name" value="alpha/beta-Hydrolases"/>
    <property type="match status" value="1"/>
</dbReference>
<protein>
    <recommendedName>
        <fullName evidence="4">Pectinacetylesterase</fullName>
    </recommendedName>
</protein>
<feature type="chain" id="PRO_5003898841" description="Pectinacetylesterase" evidence="1">
    <location>
        <begin position="21"/>
        <end position="427"/>
    </location>
</feature>
<organism evidence="2 3">
    <name type="scientific">Paraglaciecola polaris LMG 21857</name>
    <dbReference type="NCBI Taxonomy" id="1129793"/>
    <lineage>
        <taxon>Bacteria</taxon>
        <taxon>Pseudomonadati</taxon>
        <taxon>Pseudomonadota</taxon>
        <taxon>Gammaproteobacteria</taxon>
        <taxon>Alteromonadales</taxon>
        <taxon>Alteromonadaceae</taxon>
        <taxon>Paraglaciecola</taxon>
    </lineage>
</organism>
<accession>K7A7K0</accession>
<dbReference type="Proteomes" id="UP000006322">
    <property type="component" value="Unassembled WGS sequence"/>
</dbReference>
<keyword evidence="3" id="KW-1185">Reference proteome</keyword>
<proteinExistence type="predicted"/>
<dbReference type="InterPro" id="IPR029058">
    <property type="entry name" value="AB_hydrolase_fold"/>
</dbReference>
<evidence type="ECO:0008006" key="4">
    <source>
        <dbReference type="Google" id="ProtNLM"/>
    </source>
</evidence>
<evidence type="ECO:0000313" key="3">
    <source>
        <dbReference type="Proteomes" id="UP000006322"/>
    </source>
</evidence>
<dbReference type="OrthoDB" id="9802991at2"/>
<evidence type="ECO:0000256" key="1">
    <source>
        <dbReference type="SAM" id="SignalP"/>
    </source>
</evidence>
<feature type="signal peptide" evidence="1">
    <location>
        <begin position="1"/>
        <end position="20"/>
    </location>
</feature>
<evidence type="ECO:0000313" key="2">
    <source>
        <dbReference type="EMBL" id="GAC31440.1"/>
    </source>
</evidence>
<dbReference type="AlphaFoldDB" id="K7A7K0"/>
<comment type="caution">
    <text evidence="2">The sequence shown here is derived from an EMBL/GenBank/DDBJ whole genome shotgun (WGS) entry which is preliminary data.</text>
</comment>
<dbReference type="PANTHER" id="PTHR21562:SF83">
    <property type="entry name" value="PECTIN ACETYLESTERASE 4"/>
    <property type="match status" value="1"/>
</dbReference>
<keyword evidence="1" id="KW-0732">Signal</keyword>